<name>A0AAV1JJ09_9NEOP</name>
<dbReference type="AlphaFoldDB" id="A0AAV1JJ09"/>
<gene>
    <name evidence="1" type="ORF">LNINA_LOCUS8805</name>
</gene>
<dbReference type="EMBL" id="CAVLEF010000039">
    <property type="protein sequence ID" value="CAK1549513.1"/>
    <property type="molecule type" value="Genomic_DNA"/>
</dbReference>
<accession>A0AAV1JJ09</accession>
<evidence type="ECO:0000313" key="2">
    <source>
        <dbReference type="Proteomes" id="UP001497472"/>
    </source>
</evidence>
<evidence type="ECO:0000313" key="1">
    <source>
        <dbReference type="EMBL" id="CAK1549513.1"/>
    </source>
</evidence>
<reference evidence="1 2" key="1">
    <citation type="submission" date="2023-11" db="EMBL/GenBank/DDBJ databases">
        <authorList>
            <person name="Okamura Y."/>
        </authorList>
    </citation>
    <scope>NUCLEOTIDE SEQUENCE [LARGE SCALE GENOMIC DNA]</scope>
</reference>
<protein>
    <submittedName>
        <fullName evidence="1">Uncharacterized protein</fullName>
    </submittedName>
</protein>
<proteinExistence type="predicted"/>
<keyword evidence="2" id="KW-1185">Reference proteome</keyword>
<dbReference type="Proteomes" id="UP001497472">
    <property type="component" value="Unassembled WGS sequence"/>
</dbReference>
<comment type="caution">
    <text evidence="1">The sequence shown here is derived from an EMBL/GenBank/DDBJ whole genome shotgun (WGS) entry which is preliminary data.</text>
</comment>
<organism evidence="1 2">
    <name type="scientific">Leptosia nina</name>
    <dbReference type="NCBI Taxonomy" id="320188"/>
    <lineage>
        <taxon>Eukaryota</taxon>
        <taxon>Metazoa</taxon>
        <taxon>Ecdysozoa</taxon>
        <taxon>Arthropoda</taxon>
        <taxon>Hexapoda</taxon>
        <taxon>Insecta</taxon>
        <taxon>Pterygota</taxon>
        <taxon>Neoptera</taxon>
        <taxon>Endopterygota</taxon>
        <taxon>Lepidoptera</taxon>
        <taxon>Glossata</taxon>
        <taxon>Ditrysia</taxon>
        <taxon>Papilionoidea</taxon>
        <taxon>Pieridae</taxon>
        <taxon>Pierinae</taxon>
        <taxon>Leptosia</taxon>
    </lineage>
</organism>
<sequence length="262" mass="30085">MNGTLVDRSNHLRQDGGFCFEIPPWQHQPVEVDEHLNKLKDIWGNSTDRRQFRKPRLALVNRRVEINRYMATVIAPFLDTYHRNIQSAYQQLTNKILKRIKEEIKAALMKKQKIYSELIELADSLNVPAMCDEERRAARTLASKHVAMTYQCTEDARASIAKMGKYAEEMISITRNHMQNAVADATKNLDKNVPKANITTCLRNISRAAASLGYELDLSLTNARRHNGQSCEKLANCCSRVRRSTDDDVTALKEYFYQCVYA</sequence>